<dbReference type="HOGENOM" id="CLU_2087304_0_0_1"/>
<keyword evidence="3" id="KW-1185">Reference proteome</keyword>
<evidence type="ECO:0000313" key="3">
    <source>
        <dbReference type="Proteomes" id="UP000008744"/>
    </source>
</evidence>
<protein>
    <submittedName>
        <fullName evidence="2">GL16599</fullName>
    </submittedName>
</protein>
<name>B4GWR4_DROPE</name>
<reference evidence="2 3" key="1">
    <citation type="journal article" date="2007" name="Nature">
        <title>Evolution of genes and genomes on the Drosophila phylogeny.</title>
        <authorList>
            <consortium name="Drosophila 12 Genomes Consortium"/>
            <person name="Clark A.G."/>
            <person name="Eisen M.B."/>
            <person name="Smith D.R."/>
            <person name="Bergman C.M."/>
            <person name="Oliver B."/>
            <person name="Markow T.A."/>
            <person name="Kaufman T.C."/>
            <person name="Kellis M."/>
            <person name="Gelbart W."/>
            <person name="Iyer V.N."/>
            <person name="Pollard D.A."/>
            <person name="Sackton T.B."/>
            <person name="Larracuente A.M."/>
            <person name="Singh N.D."/>
            <person name="Abad J.P."/>
            <person name="Abt D.N."/>
            <person name="Adryan B."/>
            <person name="Aguade M."/>
            <person name="Akashi H."/>
            <person name="Anderson W.W."/>
            <person name="Aquadro C.F."/>
            <person name="Ardell D.H."/>
            <person name="Arguello R."/>
            <person name="Artieri C.G."/>
            <person name="Barbash D.A."/>
            <person name="Barker D."/>
            <person name="Barsanti P."/>
            <person name="Batterham P."/>
            <person name="Batzoglou S."/>
            <person name="Begun D."/>
            <person name="Bhutkar A."/>
            <person name="Blanco E."/>
            <person name="Bosak S.A."/>
            <person name="Bradley R.K."/>
            <person name="Brand A.D."/>
            <person name="Brent M.R."/>
            <person name="Brooks A.N."/>
            <person name="Brown R.H."/>
            <person name="Butlin R.K."/>
            <person name="Caggese C."/>
            <person name="Calvi B.R."/>
            <person name="Bernardo de Carvalho A."/>
            <person name="Caspi A."/>
            <person name="Castrezana S."/>
            <person name="Celniker S.E."/>
            <person name="Chang J.L."/>
            <person name="Chapple C."/>
            <person name="Chatterji S."/>
            <person name="Chinwalla A."/>
            <person name="Civetta A."/>
            <person name="Clifton S.W."/>
            <person name="Comeron J.M."/>
            <person name="Costello J.C."/>
            <person name="Coyne J.A."/>
            <person name="Daub J."/>
            <person name="David R.G."/>
            <person name="Delcher A.L."/>
            <person name="Delehaunty K."/>
            <person name="Do C.B."/>
            <person name="Ebling H."/>
            <person name="Edwards K."/>
            <person name="Eickbush T."/>
            <person name="Evans J.D."/>
            <person name="Filipski A."/>
            <person name="Findeiss S."/>
            <person name="Freyhult E."/>
            <person name="Fulton L."/>
            <person name="Fulton R."/>
            <person name="Garcia A.C."/>
            <person name="Gardiner A."/>
            <person name="Garfield D.A."/>
            <person name="Garvin B.E."/>
            <person name="Gibson G."/>
            <person name="Gilbert D."/>
            <person name="Gnerre S."/>
            <person name="Godfrey J."/>
            <person name="Good R."/>
            <person name="Gotea V."/>
            <person name="Gravely B."/>
            <person name="Greenberg A.J."/>
            <person name="Griffiths-Jones S."/>
            <person name="Gross S."/>
            <person name="Guigo R."/>
            <person name="Gustafson E.A."/>
            <person name="Haerty W."/>
            <person name="Hahn M.W."/>
            <person name="Halligan D.L."/>
            <person name="Halpern A.L."/>
            <person name="Halter G.M."/>
            <person name="Han M.V."/>
            <person name="Heger A."/>
            <person name="Hillier L."/>
            <person name="Hinrichs A.S."/>
            <person name="Holmes I."/>
            <person name="Hoskins R.A."/>
            <person name="Hubisz M.J."/>
            <person name="Hultmark D."/>
            <person name="Huntley M.A."/>
            <person name="Jaffe D.B."/>
            <person name="Jagadeeshan S."/>
            <person name="Jeck W.R."/>
            <person name="Johnson J."/>
            <person name="Jones C.D."/>
            <person name="Jordan W.C."/>
            <person name="Karpen G.H."/>
            <person name="Kataoka E."/>
            <person name="Keightley P.D."/>
            <person name="Kheradpour P."/>
            <person name="Kirkness E.F."/>
            <person name="Koerich L.B."/>
            <person name="Kristiansen K."/>
            <person name="Kudrna D."/>
            <person name="Kulathinal R.J."/>
            <person name="Kumar S."/>
            <person name="Kwok R."/>
            <person name="Lander E."/>
            <person name="Langley C.H."/>
            <person name="Lapoint R."/>
            <person name="Lazzaro B.P."/>
            <person name="Lee S.J."/>
            <person name="Levesque L."/>
            <person name="Li R."/>
            <person name="Lin C.F."/>
            <person name="Lin M.F."/>
            <person name="Lindblad-Toh K."/>
            <person name="Llopart A."/>
            <person name="Long M."/>
            <person name="Low L."/>
            <person name="Lozovsky E."/>
            <person name="Lu J."/>
            <person name="Luo M."/>
            <person name="Machado C.A."/>
            <person name="Makalowski W."/>
            <person name="Marzo M."/>
            <person name="Matsuda M."/>
            <person name="Matzkin L."/>
            <person name="McAllister B."/>
            <person name="McBride C.S."/>
            <person name="McKernan B."/>
            <person name="McKernan K."/>
            <person name="Mendez-Lago M."/>
            <person name="Minx P."/>
            <person name="Mollenhauer M.U."/>
            <person name="Montooth K."/>
            <person name="Mount S.M."/>
            <person name="Mu X."/>
            <person name="Myers E."/>
            <person name="Negre B."/>
            <person name="Newfeld S."/>
            <person name="Nielsen R."/>
            <person name="Noor M.A."/>
            <person name="O'Grady P."/>
            <person name="Pachter L."/>
            <person name="Papaceit M."/>
            <person name="Parisi M.J."/>
            <person name="Parisi M."/>
            <person name="Parts L."/>
            <person name="Pedersen J.S."/>
            <person name="Pesole G."/>
            <person name="Phillippy A.M."/>
            <person name="Ponting C.P."/>
            <person name="Pop M."/>
            <person name="Porcelli D."/>
            <person name="Powell J.R."/>
            <person name="Prohaska S."/>
            <person name="Pruitt K."/>
            <person name="Puig M."/>
            <person name="Quesneville H."/>
            <person name="Ram K.R."/>
            <person name="Rand D."/>
            <person name="Rasmussen M.D."/>
            <person name="Reed L.K."/>
            <person name="Reenan R."/>
            <person name="Reily A."/>
            <person name="Remington K.A."/>
            <person name="Rieger T.T."/>
            <person name="Ritchie M.G."/>
            <person name="Robin C."/>
            <person name="Rogers Y.H."/>
            <person name="Rohde C."/>
            <person name="Rozas J."/>
            <person name="Rubenfield M.J."/>
            <person name="Ruiz A."/>
            <person name="Russo S."/>
            <person name="Salzberg S.L."/>
            <person name="Sanchez-Gracia A."/>
            <person name="Saranga D.J."/>
            <person name="Sato H."/>
            <person name="Schaeffer S.W."/>
            <person name="Schatz M.C."/>
            <person name="Schlenke T."/>
            <person name="Schwartz R."/>
            <person name="Segarra C."/>
            <person name="Singh R.S."/>
            <person name="Sirot L."/>
            <person name="Sirota M."/>
            <person name="Sisneros N.B."/>
            <person name="Smith C.D."/>
            <person name="Smith T.F."/>
            <person name="Spieth J."/>
            <person name="Stage D.E."/>
            <person name="Stark A."/>
            <person name="Stephan W."/>
            <person name="Strausberg R.L."/>
            <person name="Strempel S."/>
            <person name="Sturgill D."/>
            <person name="Sutton G."/>
            <person name="Sutton G.G."/>
            <person name="Tao W."/>
            <person name="Teichmann S."/>
            <person name="Tobari Y.N."/>
            <person name="Tomimura Y."/>
            <person name="Tsolas J.M."/>
            <person name="Valente V.L."/>
            <person name="Venter E."/>
            <person name="Venter J.C."/>
            <person name="Vicario S."/>
            <person name="Vieira F.G."/>
            <person name="Vilella A.J."/>
            <person name="Villasante A."/>
            <person name="Walenz B."/>
            <person name="Wang J."/>
            <person name="Wasserman M."/>
            <person name="Watts T."/>
            <person name="Wilson D."/>
            <person name="Wilson R.K."/>
            <person name="Wing R.A."/>
            <person name="Wolfner M.F."/>
            <person name="Wong A."/>
            <person name="Wong G.K."/>
            <person name="Wu C.I."/>
            <person name="Wu G."/>
            <person name="Yamamoto D."/>
            <person name="Yang H.P."/>
            <person name="Yang S.P."/>
            <person name="Yorke J.A."/>
            <person name="Yoshida K."/>
            <person name="Zdobnov E."/>
            <person name="Zhang P."/>
            <person name="Zhang Y."/>
            <person name="Zimin A.V."/>
            <person name="Baldwin J."/>
            <person name="Abdouelleil A."/>
            <person name="Abdulkadir J."/>
            <person name="Abebe A."/>
            <person name="Abera B."/>
            <person name="Abreu J."/>
            <person name="Acer S.C."/>
            <person name="Aftuck L."/>
            <person name="Alexander A."/>
            <person name="An P."/>
            <person name="Anderson E."/>
            <person name="Anderson S."/>
            <person name="Arachi H."/>
            <person name="Azer M."/>
            <person name="Bachantsang P."/>
            <person name="Barry A."/>
            <person name="Bayul T."/>
            <person name="Berlin A."/>
            <person name="Bessette D."/>
            <person name="Bloom T."/>
            <person name="Blye J."/>
            <person name="Boguslavskiy L."/>
            <person name="Bonnet C."/>
            <person name="Boukhgalter B."/>
            <person name="Bourzgui I."/>
            <person name="Brown A."/>
            <person name="Cahill P."/>
            <person name="Channer S."/>
            <person name="Cheshatsang Y."/>
            <person name="Chuda L."/>
            <person name="Citroen M."/>
            <person name="Collymore A."/>
            <person name="Cooke P."/>
            <person name="Costello M."/>
            <person name="D'Aco K."/>
            <person name="Daza R."/>
            <person name="De Haan G."/>
            <person name="DeGray S."/>
            <person name="DeMaso C."/>
            <person name="Dhargay N."/>
            <person name="Dooley K."/>
            <person name="Dooley E."/>
            <person name="Doricent M."/>
            <person name="Dorje P."/>
            <person name="Dorjee K."/>
            <person name="Dupes A."/>
            <person name="Elong R."/>
            <person name="Falk J."/>
            <person name="Farina A."/>
            <person name="Faro S."/>
            <person name="Ferguson D."/>
            <person name="Fisher S."/>
            <person name="Foley C.D."/>
            <person name="Franke A."/>
            <person name="Friedrich D."/>
            <person name="Gadbois L."/>
            <person name="Gearin G."/>
            <person name="Gearin C.R."/>
            <person name="Giannoukos G."/>
            <person name="Goode T."/>
            <person name="Graham J."/>
            <person name="Grandbois E."/>
            <person name="Grewal S."/>
            <person name="Gyaltsen K."/>
            <person name="Hafez N."/>
            <person name="Hagos B."/>
            <person name="Hall J."/>
            <person name="Henson C."/>
            <person name="Hollinger A."/>
            <person name="Honan T."/>
            <person name="Huard M.D."/>
            <person name="Hughes L."/>
            <person name="Hurhula B."/>
            <person name="Husby M.E."/>
            <person name="Kamat A."/>
            <person name="Kanga B."/>
            <person name="Kashin S."/>
            <person name="Khazanovich D."/>
            <person name="Kisner P."/>
            <person name="Lance K."/>
            <person name="Lara M."/>
            <person name="Lee W."/>
            <person name="Lennon N."/>
            <person name="Letendre F."/>
            <person name="LeVine R."/>
            <person name="Lipovsky A."/>
            <person name="Liu X."/>
            <person name="Liu J."/>
            <person name="Liu S."/>
            <person name="Lokyitsang T."/>
            <person name="Lokyitsang Y."/>
            <person name="Lubonja R."/>
            <person name="Lui A."/>
            <person name="MacDonald P."/>
            <person name="Magnisalis V."/>
            <person name="Maru K."/>
            <person name="Matthews C."/>
            <person name="McCusker W."/>
            <person name="McDonough S."/>
            <person name="Mehta T."/>
            <person name="Meldrim J."/>
            <person name="Meneus L."/>
            <person name="Mihai O."/>
            <person name="Mihalev A."/>
            <person name="Mihova T."/>
            <person name="Mittelman R."/>
            <person name="Mlenga V."/>
            <person name="Montmayeur A."/>
            <person name="Mulrain L."/>
            <person name="Navidi A."/>
            <person name="Naylor J."/>
            <person name="Negash T."/>
            <person name="Nguyen T."/>
            <person name="Nguyen N."/>
            <person name="Nicol R."/>
            <person name="Norbu C."/>
            <person name="Norbu N."/>
            <person name="Novod N."/>
            <person name="O'Neill B."/>
            <person name="Osman S."/>
            <person name="Markiewicz E."/>
            <person name="Oyono O.L."/>
            <person name="Patti C."/>
            <person name="Phunkhang P."/>
            <person name="Pierre F."/>
            <person name="Priest M."/>
            <person name="Raghuraman S."/>
            <person name="Rege F."/>
            <person name="Reyes R."/>
            <person name="Rise C."/>
            <person name="Rogov P."/>
            <person name="Ross K."/>
            <person name="Ryan E."/>
            <person name="Settipalli S."/>
            <person name="Shea T."/>
            <person name="Sherpa N."/>
            <person name="Shi L."/>
            <person name="Shih D."/>
            <person name="Sparrow T."/>
            <person name="Spaulding J."/>
            <person name="Stalker J."/>
            <person name="Stange-Thomann N."/>
            <person name="Stavropoulos S."/>
            <person name="Stone C."/>
            <person name="Strader C."/>
            <person name="Tesfaye S."/>
            <person name="Thomson T."/>
            <person name="Thoulutsang Y."/>
            <person name="Thoulutsang D."/>
            <person name="Topham K."/>
            <person name="Topping I."/>
            <person name="Tsamla T."/>
            <person name="Vassiliev H."/>
            <person name="Vo A."/>
            <person name="Wangchuk T."/>
            <person name="Wangdi T."/>
            <person name="Weiand M."/>
            <person name="Wilkinson J."/>
            <person name="Wilson A."/>
            <person name="Yadav S."/>
            <person name="Young G."/>
            <person name="Yu Q."/>
            <person name="Zembek L."/>
            <person name="Zhong D."/>
            <person name="Zimmer A."/>
            <person name="Zwirko Z."/>
            <person name="Jaffe D.B."/>
            <person name="Alvarez P."/>
            <person name="Brockman W."/>
            <person name="Butler J."/>
            <person name="Chin C."/>
            <person name="Gnerre S."/>
            <person name="Grabherr M."/>
            <person name="Kleber M."/>
            <person name="Mauceli E."/>
            <person name="MacCallum I."/>
        </authorList>
    </citation>
    <scope>NUCLEOTIDE SEQUENCE [LARGE SCALE GENOMIC DNA]</scope>
    <source>
        <strain evidence="3">MSH-3 / Tucson 14011-0111.49</strain>
    </source>
</reference>
<feature type="compositionally biased region" description="Acidic residues" evidence="1">
    <location>
        <begin position="14"/>
        <end position="28"/>
    </location>
</feature>
<dbReference type="Proteomes" id="UP000008744">
    <property type="component" value="Unassembled WGS sequence"/>
</dbReference>
<accession>B4GWR4</accession>
<sequence>MLQRTRQRQSEAIGNDDDDVDDGDDGDDGLLGGFQGTTNDHMTCPMDEAPEPKPKPVAKKPLAPAAGSVLIGTVAQKTEDPIVMRTCIAYEPGKVAPRYLDTVKVPRRVIDSIMLVL</sequence>
<dbReference type="AlphaFoldDB" id="B4GWR4"/>
<organism evidence="3">
    <name type="scientific">Drosophila persimilis</name>
    <name type="common">Fruit fly</name>
    <dbReference type="NCBI Taxonomy" id="7234"/>
    <lineage>
        <taxon>Eukaryota</taxon>
        <taxon>Metazoa</taxon>
        <taxon>Ecdysozoa</taxon>
        <taxon>Arthropoda</taxon>
        <taxon>Hexapoda</taxon>
        <taxon>Insecta</taxon>
        <taxon>Pterygota</taxon>
        <taxon>Neoptera</taxon>
        <taxon>Endopterygota</taxon>
        <taxon>Diptera</taxon>
        <taxon>Brachycera</taxon>
        <taxon>Muscomorpha</taxon>
        <taxon>Ephydroidea</taxon>
        <taxon>Drosophilidae</taxon>
        <taxon>Drosophila</taxon>
        <taxon>Sophophora</taxon>
    </lineage>
</organism>
<evidence type="ECO:0000256" key="1">
    <source>
        <dbReference type="SAM" id="MobiDB-lite"/>
    </source>
</evidence>
<gene>
    <name evidence="2" type="primary">Dper\GL16599</name>
    <name evidence="2" type="ORF">Dper_GL16599</name>
</gene>
<feature type="region of interest" description="Disordered" evidence="1">
    <location>
        <begin position="1"/>
        <end position="60"/>
    </location>
</feature>
<proteinExistence type="predicted"/>
<evidence type="ECO:0000313" key="2">
    <source>
        <dbReference type="EMBL" id="EDW27148.1"/>
    </source>
</evidence>
<dbReference type="EMBL" id="CH479194">
    <property type="protein sequence ID" value="EDW27148.1"/>
    <property type="molecule type" value="Genomic_DNA"/>
</dbReference>